<evidence type="ECO:0000313" key="4">
    <source>
        <dbReference type="Ensembl" id="ENSRNOP00000084127.2"/>
    </source>
</evidence>
<reference evidence="4" key="1">
    <citation type="submission" date="2024-01" db="EMBL/GenBank/DDBJ databases">
        <title>GRCr8: a new rat reference genome assembly contstructed from accurate long reads and long range scaffolding.</title>
        <authorList>
            <person name="Doris P.A."/>
            <person name="Kalbfleisch T."/>
            <person name="Li K."/>
            <person name="Howe K."/>
            <person name="Wood J."/>
        </authorList>
    </citation>
    <scope>NUCLEOTIDE SEQUENCE [LARGE SCALE GENOMIC DNA]</scope>
    <source>
        <strain evidence="4">Brown Norway</strain>
    </source>
</reference>
<accession>A0A8I6A1B7</accession>
<evidence type="ECO:0000313" key="6">
    <source>
        <dbReference type="RGD" id="621761"/>
    </source>
</evidence>
<dbReference type="RGD" id="621761">
    <property type="gene designation" value="Sumo2"/>
</dbReference>
<keyword evidence="5" id="KW-1185">Reference proteome</keyword>
<dbReference type="InterPro" id="IPR029071">
    <property type="entry name" value="Ubiquitin-like_domsf"/>
</dbReference>
<dbReference type="VEuPathDB" id="HostDB:ENSRNOG00000003661"/>
<dbReference type="PANTHER" id="PTHR10562">
    <property type="entry name" value="SMALL UBIQUITIN-RELATED MODIFIER"/>
    <property type="match status" value="1"/>
</dbReference>
<gene>
    <name evidence="6" type="primary">Sumo2</name>
    <name evidence="4" type="synonym">Sumo4</name>
</gene>
<dbReference type="SUPFAM" id="SSF54236">
    <property type="entry name" value="Ubiquitin-like"/>
    <property type="match status" value="1"/>
</dbReference>
<dbReference type="Bgee" id="ENSRNOG00000032840">
    <property type="expression patterns" value="Expressed in thymus and 19 other cell types or tissues"/>
</dbReference>
<evidence type="ECO:0000259" key="3">
    <source>
        <dbReference type="Pfam" id="PF11976"/>
    </source>
</evidence>
<dbReference type="RGD" id="1595256">
    <property type="gene designation" value="Sumo4"/>
</dbReference>
<sequence>MLLLCSFGGVKTEENSHINSKVVGRDGSAVRFRRHTQLSKPMKAFCEQQGLSMRQSSFRFDGQPINETDTPAQLEMEDDGTIDMFQQQRGEVY</sequence>
<evidence type="ECO:0000256" key="2">
    <source>
        <dbReference type="SAM" id="MobiDB-lite"/>
    </source>
</evidence>
<dbReference type="Pfam" id="PF11976">
    <property type="entry name" value="Rad60-SLD"/>
    <property type="match status" value="1"/>
</dbReference>
<evidence type="ECO:0000313" key="5">
    <source>
        <dbReference type="Proteomes" id="UP000002494"/>
    </source>
</evidence>
<dbReference type="Ensembl" id="ENSRNOT00000100244.2">
    <property type="protein sequence ID" value="ENSRNOP00000084127.2"/>
    <property type="gene ID" value="ENSRNOG00000069967.2"/>
</dbReference>
<evidence type="ECO:0000256" key="1">
    <source>
        <dbReference type="ARBA" id="ARBA00022499"/>
    </source>
</evidence>
<feature type="region of interest" description="Disordered" evidence="2">
    <location>
        <begin position="56"/>
        <end position="78"/>
    </location>
</feature>
<dbReference type="OrthoDB" id="9925208at2759"/>
<dbReference type="InterPro" id="IPR022617">
    <property type="entry name" value="Rad60/SUMO-like_dom"/>
</dbReference>
<dbReference type="Gene3D" id="3.10.20.90">
    <property type="entry name" value="Phosphatidylinositol 3-kinase Catalytic Subunit, Chain A, domain 1"/>
    <property type="match status" value="1"/>
</dbReference>
<reference evidence="4" key="3">
    <citation type="submission" date="2025-09" db="UniProtKB">
        <authorList>
            <consortium name="Ensembl"/>
        </authorList>
    </citation>
    <scope>IDENTIFICATION</scope>
    <source>
        <strain evidence="4">Brown Norway</strain>
    </source>
</reference>
<keyword evidence="1" id="KW-1017">Isopeptide bond</keyword>
<feature type="domain" description="Rad60/SUMO-like" evidence="3">
    <location>
        <begin position="21"/>
        <end position="84"/>
    </location>
</feature>
<protein>
    <submittedName>
        <fullName evidence="4">Small ubiquitin-like modifier 4</fullName>
    </submittedName>
</protein>
<dbReference type="Proteomes" id="UP000002494">
    <property type="component" value="Chromosome 5"/>
</dbReference>
<organism evidence="4 5">
    <name type="scientific">Rattus norvegicus</name>
    <name type="common">Rat</name>
    <dbReference type="NCBI Taxonomy" id="10116"/>
    <lineage>
        <taxon>Eukaryota</taxon>
        <taxon>Metazoa</taxon>
        <taxon>Chordata</taxon>
        <taxon>Craniata</taxon>
        <taxon>Vertebrata</taxon>
        <taxon>Euteleostomi</taxon>
        <taxon>Mammalia</taxon>
        <taxon>Eutheria</taxon>
        <taxon>Euarchontoglires</taxon>
        <taxon>Glires</taxon>
        <taxon>Rodentia</taxon>
        <taxon>Myomorpha</taxon>
        <taxon>Muroidea</taxon>
        <taxon>Muridae</taxon>
        <taxon>Murinae</taxon>
        <taxon>Rattus</taxon>
    </lineage>
</organism>
<dbReference type="STRING" id="10116.ENSRNOP00000044856"/>
<name>A0A8I6A1B7_RAT</name>
<reference evidence="4" key="2">
    <citation type="submission" date="2025-08" db="UniProtKB">
        <authorList>
            <consortium name="Ensembl"/>
        </authorList>
    </citation>
    <scope>IDENTIFICATION</scope>
    <source>
        <strain evidence="4">Brown Norway</strain>
    </source>
</reference>
<dbReference type="GeneTree" id="ENSGT01140000285041"/>
<dbReference type="OMA" id="SKMMNAY"/>
<proteinExistence type="predicted"/>